<dbReference type="Gene3D" id="1.10.300.10">
    <property type="entry name" value="Adenylosuccinate Synthetase, subunit A, domain 2"/>
    <property type="match status" value="1"/>
</dbReference>
<feature type="binding site" evidence="8">
    <location>
        <begin position="293"/>
        <end position="299"/>
    </location>
    <ligand>
        <name>substrate</name>
    </ligand>
</feature>
<evidence type="ECO:0000256" key="8">
    <source>
        <dbReference type="HAMAP-Rule" id="MF_00011"/>
    </source>
</evidence>
<feature type="binding site" description="in other chain" evidence="8">
    <location>
        <position position="219"/>
    </location>
    <ligand>
        <name>IMP</name>
        <dbReference type="ChEBI" id="CHEBI:58053"/>
        <note>ligand shared between dimeric partners</note>
    </ligand>
</feature>
<dbReference type="Gene3D" id="3.90.170.10">
    <property type="entry name" value="Adenylosuccinate Synthetase, subunit A, domain 3"/>
    <property type="match status" value="2"/>
</dbReference>
<dbReference type="GO" id="GO:0004019">
    <property type="term" value="F:adenylosuccinate synthase activity"/>
    <property type="evidence" value="ECO:0007669"/>
    <property type="project" value="UniProtKB-UniRule"/>
</dbReference>
<feature type="binding site" description="in other chain" evidence="8">
    <location>
        <position position="234"/>
    </location>
    <ligand>
        <name>IMP</name>
        <dbReference type="ChEBI" id="CHEBI:58053"/>
        <note>ligand shared between dimeric partners</note>
    </ligand>
</feature>
<evidence type="ECO:0000256" key="6">
    <source>
        <dbReference type="ARBA" id="ARBA00022842"/>
    </source>
</evidence>
<keyword evidence="7 8" id="KW-0342">GTP-binding</keyword>
<dbReference type="NCBIfam" id="TIGR00184">
    <property type="entry name" value="purA"/>
    <property type="match status" value="1"/>
</dbReference>
<dbReference type="EC" id="6.3.4.4" evidence="8 10"/>
<dbReference type="InterPro" id="IPR042109">
    <property type="entry name" value="Adenylosuccinate_synth_dom1"/>
</dbReference>
<dbReference type="Pfam" id="PF00709">
    <property type="entry name" value="Adenylsucc_synt"/>
    <property type="match status" value="1"/>
</dbReference>
<dbReference type="UniPathway" id="UPA00075">
    <property type="reaction ID" value="UER00335"/>
</dbReference>
<evidence type="ECO:0000256" key="5">
    <source>
        <dbReference type="ARBA" id="ARBA00022755"/>
    </source>
</evidence>
<dbReference type="EMBL" id="DRQG01000056">
    <property type="protein sequence ID" value="HGY55239.1"/>
    <property type="molecule type" value="Genomic_DNA"/>
</dbReference>
<feature type="binding site" evidence="8">
    <location>
        <position position="299"/>
    </location>
    <ligand>
        <name>GTP</name>
        <dbReference type="ChEBI" id="CHEBI:37565"/>
    </ligand>
</feature>
<evidence type="ECO:0000256" key="9">
    <source>
        <dbReference type="PROSITE-ProRule" id="PRU10134"/>
    </source>
</evidence>
<comment type="pathway">
    <text evidence="8 10">Purine metabolism; AMP biosynthesis via de novo pathway; AMP from IMP: step 1/2.</text>
</comment>
<evidence type="ECO:0000256" key="2">
    <source>
        <dbReference type="ARBA" id="ARBA00022598"/>
    </source>
</evidence>
<keyword evidence="6 8" id="KW-0460">Magnesium</keyword>
<feature type="binding site" evidence="8">
    <location>
        <position position="40"/>
    </location>
    <ligand>
        <name>Mg(2+)</name>
        <dbReference type="ChEBI" id="CHEBI:18420"/>
    </ligand>
</feature>
<evidence type="ECO:0000256" key="10">
    <source>
        <dbReference type="RuleBase" id="RU000520"/>
    </source>
</evidence>
<feature type="active site" description="Proton donor" evidence="8">
    <location>
        <position position="41"/>
    </location>
</feature>
<dbReference type="GO" id="GO:0000287">
    <property type="term" value="F:magnesium ion binding"/>
    <property type="evidence" value="ECO:0007669"/>
    <property type="project" value="UniProtKB-UniRule"/>
</dbReference>
<keyword evidence="5 8" id="KW-0658">Purine biosynthesis</keyword>
<feature type="binding site" evidence="8">
    <location>
        <position position="139"/>
    </location>
    <ligand>
        <name>IMP</name>
        <dbReference type="ChEBI" id="CHEBI:58053"/>
        <note>ligand shared between dimeric partners</note>
    </ligand>
</feature>
<dbReference type="HAMAP" id="MF_00011">
    <property type="entry name" value="Adenylosucc_synth"/>
    <property type="match status" value="1"/>
</dbReference>
<dbReference type="Proteomes" id="UP000885779">
    <property type="component" value="Unassembled WGS sequence"/>
</dbReference>
<feature type="binding site" description="in other chain" evidence="8">
    <location>
        <position position="297"/>
    </location>
    <ligand>
        <name>IMP</name>
        <dbReference type="ChEBI" id="CHEBI:58053"/>
        <note>ligand shared between dimeric partners</note>
    </ligand>
</feature>
<comment type="catalytic activity">
    <reaction evidence="8 10">
        <text>IMP + L-aspartate + GTP = N(6)-(1,2-dicarboxyethyl)-AMP + GDP + phosphate + 2 H(+)</text>
        <dbReference type="Rhea" id="RHEA:15753"/>
        <dbReference type="ChEBI" id="CHEBI:15378"/>
        <dbReference type="ChEBI" id="CHEBI:29991"/>
        <dbReference type="ChEBI" id="CHEBI:37565"/>
        <dbReference type="ChEBI" id="CHEBI:43474"/>
        <dbReference type="ChEBI" id="CHEBI:57567"/>
        <dbReference type="ChEBI" id="CHEBI:58053"/>
        <dbReference type="ChEBI" id="CHEBI:58189"/>
        <dbReference type="EC" id="6.3.4.4"/>
    </reaction>
</comment>
<dbReference type="GO" id="GO:0005525">
    <property type="term" value="F:GTP binding"/>
    <property type="evidence" value="ECO:0007669"/>
    <property type="project" value="UniProtKB-UniRule"/>
</dbReference>
<protein>
    <recommendedName>
        <fullName evidence="8 10">Adenylosuccinate synthetase</fullName>
        <shortName evidence="8">AMPSase</shortName>
        <shortName evidence="8">AdSS</shortName>
        <ecNumber evidence="8 10">6.3.4.4</ecNumber>
    </recommendedName>
    <alternativeName>
        <fullName evidence="8">IMP--aspartate ligase</fullName>
    </alternativeName>
</protein>
<dbReference type="PANTHER" id="PTHR11846:SF0">
    <property type="entry name" value="ADENYLOSUCCINATE SYNTHETASE"/>
    <property type="match status" value="1"/>
</dbReference>
<evidence type="ECO:0000256" key="4">
    <source>
        <dbReference type="ARBA" id="ARBA00022741"/>
    </source>
</evidence>
<dbReference type="Gene3D" id="3.40.440.10">
    <property type="entry name" value="Adenylosuccinate Synthetase, subunit A, domain 1"/>
    <property type="match status" value="1"/>
</dbReference>
<feature type="binding site" evidence="8">
    <location>
        <position position="13"/>
    </location>
    <ligand>
        <name>Mg(2+)</name>
        <dbReference type="ChEBI" id="CHEBI:18420"/>
    </ligand>
</feature>
<evidence type="ECO:0000313" key="11">
    <source>
        <dbReference type="EMBL" id="HGY55239.1"/>
    </source>
</evidence>
<comment type="function">
    <text evidence="8">Plays an important role in the de novo pathway of purine nucleotide biosynthesis. Catalyzes the first committed step in the biosynthesis of AMP from IMP.</text>
</comment>
<comment type="similarity">
    <text evidence="8 10">Belongs to the adenylosuccinate synthetase family.</text>
</comment>
<comment type="cofactor">
    <cofactor evidence="8">
        <name>Mg(2+)</name>
        <dbReference type="ChEBI" id="CHEBI:18420"/>
    </cofactor>
    <text evidence="8">Binds 1 Mg(2+) ion per subunit.</text>
</comment>
<feature type="binding site" description="in other chain" evidence="8">
    <location>
        <position position="125"/>
    </location>
    <ligand>
        <name>IMP</name>
        <dbReference type="ChEBI" id="CHEBI:58053"/>
        <note>ligand shared between dimeric partners</note>
    </ligand>
</feature>
<keyword evidence="2 8" id="KW-0436">Ligase</keyword>
<dbReference type="PROSITE" id="PS00513">
    <property type="entry name" value="ADENYLOSUCCIN_SYN_2"/>
    <property type="match status" value="1"/>
</dbReference>
<dbReference type="NCBIfam" id="NF002223">
    <property type="entry name" value="PRK01117.1"/>
    <property type="match status" value="1"/>
</dbReference>
<keyword evidence="8" id="KW-0963">Cytoplasm</keyword>
<feature type="active site" description="Proton acceptor" evidence="8">
    <location>
        <position position="13"/>
    </location>
</feature>
<dbReference type="InterPro" id="IPR018220">
    <property type="entry name" value="Adenylosuccin_syn_GTP-bd"/>
</dbReference>
<dbReference type="InterPro" id="IPR027417">
    <property type="entry name" value="P-loop_NTPase"/>
</dbReference>
<dbReference type="InterPro" id="IPR033128">
    <property type="entry name" value="Adenylosuccin_syn_Lys_AS"/>
</dbReference>
<keyword evidence="4 8" id="KW-0547">Nucleotide-binding</keyword>
<organism evidence="11">
    <name type="scientific">Caldithrix abyssi</name>
    <dbReference type="NCBI Taxonomy" id="187145"/>
    <lineage>
        <taxon>Bacteria</taxon>
        <taxon>Pseudomonadati</taxon>
        <taxon>Calditrichota</taxon>
        <taxon>Calditrichia</taxon>
        <taxon>Calditrichales</taxon>
        <taxon>Calditrichaceae</taxon>
        <taxon>Caldithrix</taxon>
    </lineage>
</organism>
<sequence>MANYIVLGAQWGDEGKGKIVDMLSAKMDMVVRFQGGANAGHTVKCEGKEYVLHLIPGGIVSGKAVNVIGNGCVVDPLTFIEEVDYLRKLGVEVTPEKLLVSSQAHVVTPVHKYLDRVLNKKIGTTGRGIGPAYGDKVHRTGIRLENIPDGSFIDRFREHAETYRQISAQVYDEPFIDVDDAVRRMGEAAERMKPYIGDSVERIAEFVRRGKNVLYEGAQGTFLDIDHGTYPFVTSSSTSIGGAFTGGGVFVEFEKRIGIVKAYTTRVGEGPFPTEQNNEIGERLRKNGHEFGATTGRPRRCGWLDLKMLKRSFIINGFNYVSLSKISCLSGFETLKVAVDYNAAGEPVYEELPGWREEVEGITEWNKLPESCRNYINFIEEYLAVPLGMISTGPDRKDIIYREKLI</sequence>
<reference evidence="11" key="1">
    <citation type="journal article" date="2020" name="mSystems">
        <title>Genome- and Community-Level Interaction Insights into Carbon Utilization and Element Cycling Functions of Hydrothermarchaeota in Hydrothermal Sediment.</title>
        <authorList>
            <person name="Zhou Z."/>
            <person name="Liu Y."/>
            <person name="Xu W."/>
            <person name="Pan J."/>
            <person name="Luo Z.H."/>
            <person name="Li M."/>
        </authorList>
    </citation>
    <scope>NUCLEOTIDE SEQUENCE [LARGE SCALE GENOMIC DNA]</scope>
    <source>
        <strain evidence="11">HyVt-577</strain>
    </source>
</reference>
<dbReference type="PANTHER" id="PTHR11846">
    <property type="entry name" value="ADENYLOSUCCINATE SYNTHETASE"/>
    <property type="match status" value="1"/>
</dbReference>
<dbReference type="PROSITE" id="PS01266">
    <property type="entry name" value="ADENYLOSUCCIN_SYN_1"/>
    <property type="match status" value="1"/>
</dbReference>
<dbReference type="AlphaFoldDB" id="A0A7V4U1K0"/>
<dbReference type="FunFam" id="3.90.170.10:FF:000001">
    <property type="entry name" value="Adenylosuccinate synthetase"/>
    <property type="match status" value="1"/>
</dbReference>
<feature type="binding site" evidence="8">
    <location>
        <begin position="391"/>
        <end position="393"/>
    </location>
    <ligand>
        <name>GTP</name>
        <dbReference type="ChEBI" id="CHEBI:37565"/>
    </ligand>
</feature>
<name>A0A7V4U1K0_CALAY</name>
<dbReference type="GO" id="GO:0005737">
    <property type="term" value="C:cytoplasm"/>
    <property type="evidence" value="ECO:0007669"/>
    <property type="project" value="UniProtKB-SubCell"/>
</dbReference>
<dbReference type="SUPFAM" id="SSF52540">
    <property type="entry name" value="P-loop containing nucleoside triphosphate hydrolases"/>
    <property type="match status" value="1"/>
</dbReference>
<gene>
    <name evidence="8" type="primary">purA</name>
    <name evidence="11" type="ORF">ENK44_06050</name>
</gene>
<evidence type="ECO:0000256" key="7">
    <source>
        <dbReference type="ARBA" id="ARBA00023134"/>
    </source>
</evidence>
<dbReference type="CDD" id="cd03108">
    <property type="entry name" value="AdSS"/>
    <property type="match status" value="1"/>
</dbReference>
<feature type="binding site" evidence="8">
    <location>
        <begin position="12"/>
        <end position="18"/>
    </location>
    <ligand>
        <name>GTP</name>
        <dbReference type="ChEBI" id="CHEBI:37565"/>
    </ligand>
</feature>
<feature type="binding site" evidence="8">
    <location>
        <begin position="40"/>
        <end position="42"/>
    </location>
    <ligand>
        <name>GTP</name>
        <dbReference type="ChEBI" id="CHEBI:37565"/>
    </ligand>
</feature>
<feature type="binding site" description="in other chain" evidence="8">
    <location>
        <begin position="38"/>
        <end position="41"/>
    </location>
    <ligand>
        <name>IMP</name>
        <dbReference type="ChEBI" id="CHEBI:58053"/>
        <note>ligand shared between dimeric partners</note>
    </ligand>
</feature>
<dbReference type="SMART" id="SM00788">
    <property type="entry name" value="Adenylsucc_synt"/>
    <property type="match status" value="1"/>
</dbReference>
<dbReference type="GO" id="GO:0046040">
    <property type="term" value="P:IMP metabolic process"/>
    <property type="evidence" value="ECO:0007669"/>
    <property type="project" value="TreeGrafter"/>
</dbReference>
<comment type="caution">
    <text evidence="8">Lacks conserved residue(s) required for the propagation of feature annotation.</text>
</comment>
<dbReference type="InterPro" id="IPR042110">
    <property type="entry name" value="Adenylosuccinate_synth_dom2"/>
</dbReference>
<accession>A0A7V4U1K0</accession>
<dbReference type="InterPro" id="IPR001114">
    <property type="entry name" value="Adenylosuccinate_synthetase"/>
</dbReference>
<feature type="binding site" description="in other chain" evidence="8">
    <location>
        <begin position="13"/>
        <end position="16"/>
    </location>
    <ligand>
        <name>IMP</name>
        <dbReference type="ChEBI" id="CHEBI:58053"/>
        <note>ligand shared between dimeric partners</note>
    </ligand>
</feature>
<comment type="subcellular location">
    <subcellularLocation>
        <location evidence="8">Cytoplasm</location>
    </subcellularLocation>
</comment>
<dbReference type="GO" id="GO:0044208">
    <property type="term" value="P:'de novo' AMP biosynthetic process"/>
    <property type="evidence" value="ECO:0007669"/>
    <property type="project" value="UniProtKB-UniRule"/>
</dbReference>
<feature type="active site" evidence="9">
    <location>
        <position position="136"/>
    </location>
</feature>
<evidence type="ECO:0000256" key="3">
    <source>
        <dbReference type="ARBA" id="ARBA00022723"/>
    </source>
</evidence>
<proteinExistence type="inferred from homology"/>
<dbReference type="InterPro" id="IPR042111">
    <property type="entry name" value="Adenylosuccinate_synth_dom3"/>
</dbReference>
<keyword evidence="3 8" id="KW-0479">Metal-binding</keyword>
<comment type="caution">
    <text evidence="11">The sequence shown here is derived from an EMBL/GenBank/DDBJ whole genome shotgun (WGS) entry which is preliminary data.</text>
</comment>
<comment type="subunit">
    <text evidence="1 8">Homodimer.</text>
</comment>
<evidence type="ECO:0000256" key="1">
    <source>
        <dbReference type="ARBA" id="ARBA00011738"/>
    </source>
</evidence>